<dbReference type="Proteomes" id="UP000279384">
    <property type="component" value="Unassembled WGS sequence"/>
</dbReference>
<dbReference type="RefSeq" id="WP_156168057.1">
    <property type="nucleotide sequence ID" value="NZ_JAYRSL010000002.1"/>
</dbReference>
<protein>
    <submittedName>
        <fullName evidence="1">Uncharacterized protein</fullName>
    </submittedName>
</protein>
<sequence>MNTLRRLLAYWSNYWSLMPECNLNCHHTQLEDLRHEAERYSRGRWL</sequence>
<proteinExistence type="predicted"/>
<evidence type="ECO:0000313" key="2">
    <source>
        <dbReference type="Proteomes" id="UP000279384"/>
    </source>
</evidence>
<name>A0A495BIN5_VOGIN</name>
<evidence type="ECO:0000313" key="1">
    <source>
        <dbReference type="EMBL" id="RKQ60205.1"/>
    </source>
</evidence>
<dbReference type="AlphaFoldDB" id="A0A495BIN5"/>
<organism evidence="1 2">
    <name type="scientific">Vogesella indigofera</name>
    <name type="common">Pseudomonas indigofera</name>
    <dbReference type="NCBI Taxonomy" id="45465"/>
    <lineage>
        <taxon>Bacteria</taxon>
        <taxon>Pseudomonadati</taxon>
        <taxon>Pseudomonadota</taxon>
        <taxon>Betaproteobacteria</taxon>
        <taxon>Neisseriales</taxon>
        <taxon>Chromobacteriaceae</taxon>
        <taxon>Vogesella</taxon>
    </lineage>
</organism>
<dbReference type="EMBL" id="RBID01000013">
    <property type="protein sequence ID" value="RKQ60205.1"/>
    <property type="molecule type" value="Genomic_DNA"/>
</dbReference>
<comment type="caution">
    <text evidence="1">The sequence shown here is derived from an EMBL/GenBank/DDBJ whole genome shotgun (WGS) entry which is preliminary data.</text>
</comment>
<reference evidence="1 2" key="1">
    <citation type="submission" date="2018-10" db="EMBL/GenBank/DDBJ databases">
        <title>Genomic Encyclopedia of Type Strains, Phase IV (KMG-IV): sequencing the most valuable type-strain genomes for metagenomic binning, comparative biology and taxonomic classification.</title>
        <authorList>
            <person name="Goeker M."/>
        </authorList>
    </citation>
    <scope>NUCLEOTIDE SEQUENCE [LARGE SCALE GENOMIC DNA]</scope>
    <source>
        <strain evidence="1 2">DSM 3303</strain>
    </source>
</reference>
<accession>A0A495BIN5</accession>
<gene>
    <name evidence="1" type="ORF">C8E02_1549</name>
</gene>